<evidence type="ECO:0000313" key="2">
    <source>
        <dbReference type="EMBL" id="TFZ00920.1"/>
    </source>
</evidence>
<dbReference type="SUPFAM" id="SSF55729">
    <property type="entry name" value="Acyl-CoA N-acyltransferases (Nat)"/>
    <property type="match status" value="1"/>
</dbReference>
<name>A0A4Z0BR86_9BURK</name>
<dbReference type="AlphaFoldDB" id="A0A4Z0BR86"/>
<dbReference type="RefSeq" id="WP_135265258.1">
    <property type="nucleotide sequence ID" value="NZ_SMLM01000003.1"/>
</dbReference>
<protein>
    <recommendedName>
        <fullName evidence="1">N-acyl amino acid synthase FeeM catalytic core domain-containing protein</fullName>
    </recommendedName>
</protein>
<accession>A0A4Z0BR86</accession>
<comment type="caution">
    <text evidence="2">The sequence shown here is derived from an EMBL/GenBank/DDBJ whole genome shotgun (WGS) entry which is preliminary data.</text>
</comment>
<reference evidence="2 3" key="1">
    <citation type="submission" date="2019-03" db="EMBL/GenBank/DDBJ databases">
        <title>Ramlibacter henchirensis DSM 14656, whole genome shotgun sequence.</title>
        <authorList>
            <person name="Zhang X."/>
            <person name="Feng G."/>
            <person name="Zhu H."/>
        </authorList>
    </citation>
    <scope>NUCLEOTIDE SEQUENCE [LARGE SCALE GENOMIC DNA]</scope>
    <source>
        <strain evidence="2 3">DSM 14656</strain>
    </source>
</reference>
<proteinExistence type="predicted"/>
<dbReference type="InterPro" id="IPR054597">
    <property type="entry name" value="FeeM_cat"/>
</dbReference>
<dbReference type="Gene3D" id="3.40.630.30">
    <property type="match status" value="1"/>
</dbReference>
<dbReference type="InterPro" id="IPR016181">
    <property type="entry name" value="Acyl_CoA_acyltransferase"/>
</dbReference>
<dbReference type="EMBL" id="SMLM01000003">
    <property type="protein sequence ID" value="TFZ00920.1"/>
    <property type="molecule type" value="Genomic_DNA"/>
</dbReference>
<dbReference type="OrthoDB" id="8907069at2"/>
<feature type="domain" description="N-acyl amino acid synthase FeeM catalytic core" evidence="1">
    <location>
        <begin position="72"/>
        <end position="174"/>
    </location>
</feature>
<evidence type="ECO:0000259" key="1">
    <source>
        <dbReference type="Pfam" id="PF21926"/>
    </source>
</evidence>
<gene>
    <name evidence="2" type="ORF">EZ313_21040</name>
</gene>
<organism evidence="2 3">
    <name type="scientific">Ramlibacter henchirensis</name>
    <dbReference type="NCBI Taxonomy" id="204072"/>
    <lineage>
        <taxon>Bacteria</taxon>
        <taxon>Pseudomonadati</taxon>
        <taxon>Pseudomonadota</taxon>
        <taxon>Betaproteobacteria</taxon>
        <taxon>Burkholderiales</taxon>
        <taxon>Comamonadaceae</taxon>
        <taxon>Ramlibacter</taxon>
    </lineage>
</organism>
<dbReference type="Proteomes" id="UP000298180">
    <property type="component" value="Unassembled WGS sequence"/>
</dbReference>
<evidence type="ECO:0000313" key="3">
    <source>
        <dbReference type="Proteomes" id="UP000298180"/>
    </source>
</evidence>
<sequence length="221" mass="24465">MQAIQTVSTVAARQQVIPLEPPRPAAAQLSIRVLHTPEERMEIAHLRQHADFRSEYELDPGLAAFESVKDALGIVMAISLDDEVIATIRFIPTGHGVTLTERFWPDLITQPAILGSTSWEVGRLVMAPEHRRADLLPRCMSMALVELLQLVKVDHMHASCLTAMTRLYRRFGFGTHAVRSKGGKHCALIHGTVAEVAKALKVSIPVRARTVASYEEAHLLQ</sequence>
<dbReference type="Pfam" id="PF21926">
    <property type="entry name" value="FeeM"/>
    <property type="match status" value="1"/>
</dbReference>
<keyword evidence="3" id="KW-1185">Reference proteome</keyword>